<keyword evidence="1" id="KW-1185">Reference proteome</keyword>
<evidence type="ECO:0000313" key="1">
    <source>
        <dbReference type="Proteomes" id="UP000322000"/>
    </source>
</evidence>
<dbReference type="GeneID" id="113505759"/>
<dbReference type="OrthoDB" id="10014409at2759"/>
<dbReference type="Proteomes" id="UP000322000">
    <property type="component" value="Chromosome 27"/>
</dbReference>
<dbReference type="InParanoid" id="A0A7E5WU52"/>
<reference evidence="2" key="1">
    <citation type="submission" date="2025-08" db="UniProtKB">
        <authorList>
            <consortium name="RefSeq"/>
        </authorList>
    </citation>
    <scope>IDENTIFICATION</scope>
</reference>
<accession>A0A7E5WU52</accession>
<dbReference type="AlphaFoldDB" id="A0A7E5WU52"/>
<sequence>MVLLSPSISAMRRLVRICEDYAVAHGLRYNAVKSELMVFKAGNKTYDDVPPVTLAGVELSRVTRFKYLGHWVTDNLTDDVDIERERRALTVRCNMLARRFARCSADVKKTLFRSYCQSLYTCALWVRYTQSSYGALRVQYNDAYRVMVGLPRFCSASGMFAEAGIPDFHCIIRSLMRRVRDSSNNLVATVASRVDSPIMWHWMTTHRPSFRYVK</sequence>
<protein>
    <submittedName>
        <fullName evidence="2">Uncharacterized protein LOC113505759</fullName>
    </submittedName>
</protein>
<organism evidence="1 2">
    <name type="scientific">Trichoplusia ni</name>
    <name type="common">Cabbage looper</name>
    <dbReference type="NCBI Taxonomy" id="7111"/>
    <lineage>
        <taxon>Eukaryota</taxon>
        <taxon>Metazoa</taxon>
        <taxon>Ecdysozoa</taxon>
        <taxon>Arthropoda</taxon>
        <taxon>Hexapoda</taxon>
        <taxon>Insecta</taxon>
        <taxon>Pterygota</taxon>
        <taxon>Neoptera</taxon>
        <taxon>Endopterygota</taxon>
        <taxon>Lepidoptera</taxon>
        <taxon>Glossata</taxon>
        <taxon>Ditrysia</taxon>
        <taxon>Noctuoidea</taxon>
        <taxon>Noctuidae</taxon>
        <taxon>Plusiinae</taxon>
        <taxon>Trichoplusia</taxon>
    </lineage>
</organism>
<proteinExistence type="predicted"/>
<name>A0A7E5WU52_TRINI</name>
<dbReference type="RefSeq" id="XP_026744365.1">
    <property type="nucleotide sequence ID" value="XM_026888564.1"/>
</dbReference>
<dbReference type="KEGG" id="tnl:113505759"/>
<gene>
    <name evidence="2" type="primary">LOC113505759</name>
</gene>
<evidence type="ECO:0000313" key="2">
    <source>
        <dbReference type="RefSeq" id="XP_026744365.1"/>
    </source>
</evidence>